<accession>A0ACA9P8B0</accession>
<evidence type="ECO:0000313" key="2">
    <source>
        <dbReference type="Proteomes" id="UP000789366"/>
    </source>
</evidence>
<feature type="non-terminal residue" evidence="1">
    <location>
        <position position="1"/>
    </location>
</feature>
<dbReference type="Proteomes" id="UP000789366">
    <property type="component" value="Unassembled WGS sequence"/>
</dbReference>
<comment type="caution">
    <text evidence="1">The sequence shown here is derived from an EMBL/GenBank/DDBJ whole genome shotgun (WGS) entry which is preliminary data.</text>
</comment>
<keyword evidence="2" id="KW-1185">Reference proteome</keyword>
<gene>
    <name evidence="1" type="ORF">SPELUC_LOCUS10795</name>
</gene>
<reference evidence="1" key="1">
    <citation type="submission" date="2021-06" db="EMBL/GenBank/DDBJ databases">
        <authorList>
            <person name="Kallberg Y."/>
            <person name="Tangrot J."/>
            <person name="Rosling A."/>
        </authorList>
    </citation>
    <scope>NUCLEOTIDE SEQUENCE</scope>
    <source>
        <strain evidence="1">28 12/20/2015</strain>
    </source>
</reference>
<proteinExistence type="predicted"/>
<dbReference type="EMBL" id="CAJVPW010021064">
    <property type="protein sequence ID" value="CAG8691816.1"/>
    <property type="molecule type" value="Genomic_DNA"/>
</dbReference>
<name>A0ACA9P8B0_9GLOM</name>
<organism evidence="1 2">
    <name type="scientific">Cetraspora pellucida</name>
    <dbReference type="NCBI Taxonomy" id="1433469"/>
    <lineage>
        <taxon>Eukaryota</taxon>
        <taxon>Fungi</taxon>
        <taxon>Fungi incertae sedis</taxon>
        <taxon>Mucoromycota</taxon>
        <taxon>Glomeromycotina</taxon>
        <taxon>Glomeromycetes</taxon>
        <taxon>Diversisporales</taxon>
        <taxon>Gigasporaceae</taxon>
        <taxon>Cetraspora</taxon>
    </lineage>
</organism>
<sequence length="143" mass="15905">GNGYERDLANNSKVHIVDVFNSLIYPQDHEAIACTSTSIPLSSPELKHDDKYLPLIQANIFQSFHKFQGDPLGAMNLSSDAILKRDELVFRMALEHGIPIAMVLSGGYQKKNAEIIASSILNLIKKFDLLRKHKSSDKSLNSP</sequence>
<evidence type="ECO:0000313" key="1">
    <source>
        <dbReference type="EMBL" id="CAG8691816.1"/>
    </source>
</evidence>
<protein>
    <submittedName>
        <fullName evidence="1">16679_t:CDS:1</fullName>
    </submittedName>
</protein>